<comment type="similarity">
    <text evidence="2 9">Belongs to the energy-coupling factor EcfT family.</text>
</comment>
<evidence type="ECO:0000256" key="1">
    <source>
        <dbReference type="ARBA" id="ARBA00004651"/>
    </source>
</evidence>
<protein>
    <recommendedName>
        <fullName evidence="3 9">Energy-coupling factor transporter transmembrane protein EcfT</fullName>
        <shortName evidence="9">ECF transporter T component EcfT</shortName>
    </recommendedName>
</protein>
<dbReference type="InterPro" id="IPR024919">
    <property type="entry name" value="EcfT"/>
</dbReference>
<dbReference type="PANTHER" id="PTHR33514:SF13">
    <property type="entry name" value="PROTEIN ABCI12, CHLOROPLASTIC"/>
    <property type="match status" value="1"/>
</dbReference>
<evidence type="ECO:0000313" key="11">
    <source>
        <dbReference type="Proteomes" id="UP000005850"/>
    </source>
</evidence>
<dbReference type="AlphaFoldDB" id="A0A075R4R9"/>
<dbReference type="RefSeq" id="WP_003333757.1">
    <property type="nucleotide sequence ID" value="NZ_CP007806.1"/>
</dbReference>
<dbReference type="CDD" id="cd16914">
    <property type="entry name" value="EcfT"/>
    <property type="match status" value="1"/>
</dbReference>
<dbReference type="Proteomes" id="UP000005850">
    <property type="component" value="Chromosome"/>
</dbReference>
<dbReference type="InterPro" id="IPR003339">
    <property type="entry name" value="ABC/ECF_trnsptr_transmembrane"/>
</dbReference>
<dbReference type="HOGENOM" id="CLU_056469_2_2_9"/>
<keyword evidence="6 9" id="KW-0812">Transmembrane</keyword>
<evidence type="ECO:0000256" key="8">
    <source>
        <dbReference type="ARBA" id="ARBA00023136"/>
    </source>
</evidence>
<feature type="transmembrane region" description="Helical" evidence="9">
    <location>
        <begin position="109"/>
        <end position="131"/>
    </location>
</feature>
<dbReference type="Pfam" id="PF02361">
    <property type="entry name" value="CbiQ"/>
    <property type="match status" value="1"/>
</dbReference>
<comment type="subunit">
    <text evidence="9">Forms a stable energy-coupling factor (ECF) transporter complex composed of 2 membrane-embedded substrate-binding proteins (S component), 2 ATP-binding proteins (A component) and 2 transmembrane proteins (T component).</text>
</comment>
<keyword evidence="11" id="KW-1185">Reference proteome</keyword>
<sequence>MSMLQNFAIGQYIPGDSFVHRLDPRSKFLFIIVFAMVVFMANKAEIYGFLVAILLLCLFMSKLSLSYILRGLKPVWFLLLLTVILQLLLTKGGQVYVRWGWFSIEEEGVRQALFVSMRLGLLVVISSLLTLTTSPIDLTDGVERMFGPLKKWGLPVHEMALMLSIAIRFIPTLLEETDKIMKAQMARGANFDSGTLLSRAKAMVAIVIPLFISAFRRAEDLALAMEARGYRGDIGRTKLRQLQFSYRDGILLLFMLVLVVVVGWWRT</sequence>
<keyword evidence="4 9" id="KW-0813">Transport</keyword>
<proteinExistence type="inferred from homology"/>
<evidence type="ECO:0000256" key="2">
    <source>
        <dbReference type="ARBA" id="ARBA00005660"/>
    </source>
</evidence>
<keyword evidence="7 9" id="KW-1133">Transmembrane helix</keyword>
<dbReference type="GO" id="GO:0022857">
    <property type="term" value="F:transmembrane transporter activity"/>
    <property type="evidence" value="ECO:0007669"/>
    <property type="project" value="UniProtKB-UniRule"/>
</dbReference>
<feature type="transmembrane region" description="Helical" evidence="9">
    <location>
        <begin position="246"/>
        <end position="265"/>
    </location>
</feature>
<evidence type="ECO:0000256" key="6">
    <source>
        <dbReference type="ARBA" id="ARBA00022692"/>
    </source>
</evidence>
<feature type="transmembrane region" description="Helical" evidence="9">
    <location>
        <begin position="28"/>
        <end position="59"/>
    </location>
</feature>
<reference evidence="10 11" key="1">
    <citation type="journal article" date="2011" name="J. Bacteriol.">
        <title>Genome sequence of Brevibacillus laterosporus LMG 15441, a pathogen of invertebrates.</title>
        <authorList>
            <person name="Djukic M."/>
            <person name="Poehlein A."/>
            <person name="Thurmer A."/>
            <person name="Daniel R."/>
        </authorList>
    </citation>
    <scope>NUCLEOTIDE SEQUENCE [LARGE SCALE GENOMIC DNA]</scope>
    <source>
        <strain evidence="10 11">LMG 15441</strain>
    </source>
</reference>
<evidence type="ECO:0000256" key="5">
    <source>
        <dbReference type="ARBA" id="ARBA00022475"/>
    </source>
</evidence>
<dbReference type="KEGG" id="blr:BRLA_c002100"/>
<feature type="transmembrane region" description="Helical" evidence="9">
    <location>
        <begin position="71"/>
        <end position="89"/>
    </location>
</feature>
<dbReference type="STRING" id="1042163.BRLA_c002100"/>
<evidence type="ECO:0000313" key="10">
    <source>
        <dbReference type="EMBL" id="AIG24620.1"/>
    </source>
</evidence>
<keyword evidence="5 9" id="KW-1003">Cell membrane</keyword>
<evidence type="ECO:0000256" key="3">
    <source>
        <dbReference type="ARBA" id="ARBA00014042"/>
    </source>
</evidence>
<name>A0A075R4R9_BRELA</name>
<dbReference type="PANTHER" id="PTHR33514">
    <property type="entry name" value="PROTEIN ABCI12, CHLOROPLASTIC"/>
    <property type="match status" value="1"/>
</dbReference>
<gene>
    <name evidence="10" type="primary">ecfT_1</name>
    <name evidence="9" type="synonym">ecfT</name>
    <name evidence="10" type="ORF">BRLA_c002100</name>
</gene>
<accession>A0A075R4R9</accession>
<keyword evidence="8 9" id="KW-0472">Membrane</keyword>
<evidence type="ECO:0000256" key="4">
    <source>
        <dbReference type="ARBA" id="ARBA00022448"/>
    </source>
</evidence>
<dbReference type="eggNOG" id="COG0619">
    <property type="taxonomic scope" value="Bacteria"/>
</dbReference>
<evidence type="ECO:0000256" key="9">
    <source>
        <dbReference type="HAMAP-Rule" id="MF_01461"/>
    </source>
</evidence>
<comment type="function">
    <text evidence="9">Transmembrane (T) component of an energy-coupling factor (ECF) ABC-transporter complex. Unlike classic ABC transporters this ECF transporter provides the energy necessary to transport a number of different substrates.</text>
</comment>
<dbReference type="EMBL" id="CP007806">
    <property type="protein sequence ID" value="AIG24620.1"/>
    <property type="molecule type" value="Genomic_DNA"/>
</dbReference>
<dbReference type="GO" id="GO:0005886">
    <property type="term" value="C:plasma membrane"/>
    <property type="evidence" value="ECO:0007669"/>
    <property type="project" value="UniProtKB-SubCell"/>
</dbReference>
<evidence type="ECO:0000256" key="7">
    <source>
        <dbReference type="ARBA" id="ARBA00022989"/>
    </source>
</evidence>
<organism evidence="10 11">
    <name type="scientific">Brevibacillus laterosporus LMG 15441</name>
    <dbReference type="NCBI Taxonomy" id="1042163"/>
    <lineage>
        <taxon>Bacteria</taxon>
        <taxon>Bacillati</taxon>
        <taxon>Bacillota</taxon>
        <taxon>Bacilli</taxon>
        <taxon>Bacillales</taxon>
        <taxon>Paenibacillaceae</taxon>
        <taxon>Brevibacillus</taxon>
    </lineage>
</organism>
<dbReference type="HAMAP" id="MF_01461">
    <property type="entry name" value="EcfT"/>
    <property type="match status" value="1"/>
</dbReference>
<comment type="subcellular location">
    <subcellularLocation>
        <location evidence="1 9">Cell membrane</location>
        <topology evidence="1 9">Multi-pass membrane protein</topology>
    </subcellularLocation>
</comment>